<evidence type="ECO:0000313" key="2">
    <source>
        <dbReference type="EMBL" id="JAT29458.1"/>
    </source>
</evidence>
<dbReference type="PANTHER" id="PTHR46060">
    <property type="entry name" value="MARINER MOS1 TRANSPOSASE-LIKE PROTEIN"/>
    <property type="match status" value="1"/>
</dbReference>
<proteinExistence type="predicted"/>
<name>A0A1B6M0K7_9HEMI</name>
<evidence type="ECO:0000256" key="1">
    <source>
        <dbReference type="SAM" id="MobiDB-lite"/>
    </source>
</evidence>
<accession>A0A1B6M0K7</accession>
<gene>
    <name evidence="2" type="ORF">g.16701</name>
</gene>
<evidence type="ECO:0008006" key="3">
    <source>
        <dbReference type="Google" id="ProtNLM"/>
    </source>
</evidence>
<reference evidence="2" key="1">
    <citation type="submission" date="2015-11" db="EMBL/GenBank/DDBJ databases">
        <title>De novo transcriptome assembly of four potential Pierce s Disease insect vectors from Arizona vineyards.</title>
        <authorList>
            <person name="Tassone E.E."/>
        </authorList>
    </citation>
    <scope>NUCLEOTIDE SEQUENCE</scope>
</reference>
<dbReference type="PANTHER" id="PTHR46060:SF1">
    <property type="entry name" value="MARINER MOS1 TRANSPOSASE-LIKE PROTEIN"/>
    <property type="match status" value="1"/>
</dbReference>
<dbReference type="InterPro" id="IPR052709">
    <property type="entry name" value="Transposase-MT_Hybrid"/>
</dbReference>
<dbReference type="EMBL" id="GEBQ01010519">
    <property type="protein sequence ID" value="JAT29458.1"/>
    <property type="molecule type" value="Transcribed_RNA"/>
</dbReference>
<dbReference type="AlphaFoldDB" id="A0A1B6M0K7"/>
<sequence>MSRTQVYELFKWFKDGHEIVENEKRPGRPVRSKTDKKVKLVRATVKENHQITIYELSEDFNISFESVQTILTDNIRIRHVPAKFVPKVLTADRKEPQVLSTAQDLLECVKNDDNFIKTILIHDESWVYGYDPQLKASLQCGRPEILQDQQKPNRAEAESRPCSPLL</sequence>
<protein>
    <recommendedName>
        <fullName evidence="3">Mos1 transposase HTH domain-containing protein</fullName>
    </recommendedName>
</protein>
<organism evidence="2">
    <name type="scientific">Graphocephala atropunctata</name>
    <dbReference type="NCBI Taxonomy" id="36148"/>
    <lineage>
        <taxon>Eukaryota</taxon>
        <taxon>Metazoa</taxon>
        <taxon>Ecdysozoa</taxon>
        <taxon>Arthropoda</taxon>
        <taxon>Hexapoda</taxon>
        <taxon>Insecta</taxon>
        <taxon>Pterygota</taxon>
        <taxon>Neoptera</taxon>
        <taxon>Paraneoptera</taxon>
        <taxon>Hemiptera</taxon>
        <taxon>Auchenorrhyncha</taxon>
        <taxon>Membracoidea</taxon>
        <taxon>Cicadellidae</taxon>
        <taxon>Cicadellinae</taxon>
        <taxon>Cicadellini</taxon>
        <taxon>Graphocephala</taxon>
    </lineage>
</organism>
<feature type="region of interest" description="Disordered" evidence="1">
    <location>
        <begin position="147"/>
        <end position="166"/>
    </location>
</feature>